<dbReference type="Gene3D" id="3.40.720.10">
    <property type="entry name" value="Alkaline Phosphatase, subunit A"/>
    <property type="match status" value="1"/>
</dbReference>
<gene>
    <name evidence="1" type="ORF">C8E03_103428</name>
</gene>
<dbReference type="Proteomes" id="UP000247523">
    <property type="component" value="Unassembled WGS sequence"/>
</dbReference>
<reference evidence="1 2" key="1">
    <citation type="submission" date="2018-05" db="EMBL/GenBank/DDBJ databases">
        <title>Genomic Encyclopedia of Type Strains, Phase IV (KMG-IV): sequencing the most valuable type-strain genomes for metagenomic binning, comparative biology and taxonomic classification.</title>
        <authorList>
            <person name="Goeker M."/>
        </authorList>
    </citation>
    <scope>NUCLEOTIDE SEQUENCE [LARGE SCALE GENOMIC DNA]</scope>
    <source>
        <strain evidence="1 2">DSM 28816</strain>
    </source>
</reference>
<dbReference type="RefSeq" id="WP_110290920.1">
    <property type="nucleotide sequence ID" value="NZ_QICS01000003.1"/>
</dbReference>
<evidence type="ECO:0000313" key="2">
    <source>
        <dbReference type="Proteomes" id="UP000247523"/>
    </source>
</evidence>
<comment type="caution">
    <text evidence="1">The sequence shown here is derived from an EMBL/GenBank/DDBJ whole genome shotgun (WGS) entry which is preliminary data.</text>
</comment>
<dbReference type="Gene3D" id="3.40.50.720">
    <property type="entry name" value="NAD(P)-binding Rossmann-like Domain"/>
    <property type="match status" value="1"/>
</dbReference>
<organism evidence="1 2">
    <name type="scientific">Lachnotalea glycerini</name>
    <dbReference type="NCBI Taxonomy" id="1763509"/>
    <lineage>
        <taxon>Bacteria</taxon>
        <taxon>Bacillati</taxon>
        <taxon>Bacillota</taxon>
        <taxon>Clostridia</taxon>
        <taxon>Lachnospirales</taxon>
        <taxon>Lachnospiraceae</taxon>
        <taxon>Lachnotalea</taxon>
    </lineage>
</organism>
<name>A0A318ETG6_9FIRM</name>
<proteinExistence type="predicted"/>
<dbReference type="InterPro" id="IPR017850">
    <property type="entry name" value="Alkaline_phosphatase_core_sf"/>
</dbReference>
<protein>
    <submittedName>
        <fullName evidence="1">Uncharacterized protein</fullName>
    </submittedName>
</protein>
<accession>A0A318ETG6</accession>
<dbReference type="SUPFAM" id="SSF53649">
    <property type="entry name" value="Alkaline phosphatase-like"/>
    <property type="match status" value="1"/>
</dbReference>
<sequence>MQKLYDKRLLDILDACGLNIQLSSDSVKIHNVLMDIFKTKCGDRKTALWGAGRNNSENSHAFVIIKKYTTYMQGLSTLIDSIPDLWGKEFMGYPIISPNEIVNNDIEVIVVSSKVQADSIKKDIKKYAPNCEVVDIYDELRKKGITVYHKFYEESSAYTSIYRIRQDYLLSNDKNVKEQRLKELISAYFNIKDLYYGLKFSKEYVSNQYSDYLKIKKMIEDVEELVREIKLKNQNKKDDVVIYFVDSLRAMDVFEKTQNSYQAKMLKGYLDNAAIFTKVRSTGVTTYESMISVVQEKLPYERNVYDNNILCEFDEFRLLSVAKEQGYDINFFISEGYPIARPTDEINFIKQVYVSEKLWSLACHMAESKNKTFNFIYFPYELHFPLICGMHEKEPKISGFVDVGVEDTSEFVERQLEECKRYVDNQFEYFRTFFSEDILMSLFSDHSQVVYDSEEKKPYFMYYNNIARSVGVTFFIKGWGIDKQWNEQLVSLYDFNTIFINLLKTGKLVITDNDIVRYQYYRIHYKKLREVAQEKGYTDYIDGINCFTSKDYIYIITATDVEEVYRLENHKINIIDTKEGQAFRKIVREKYDLSFPTFM</sequence>
<evidence type="ECO:0000313" key="1">
    <source>
        <dbReference type="EMBL" id="PXV91857.1"/>
    </source>
</evidence>
<dbReference type="EMBL" id="QICS01000003">
    <property type="protein sequence ID" value="PXV91857.1"/>
    <property type="molecule type" value="Genomic_DNA"/>
</dbReference>
<dbReference type="AlphaFoldDB" id="A0A318ETG6"/>